<comment type="similarity">
    <text evidence="1">Belongs to the ROK (NagC/XylR) family.</text>
</comment>
<reference evidence="2 3" key="1">
    <citation type="submission" date="2015-03" db="EMBL/GenBank/DDBJ databases">
        <authorList>
            <person name="Zheng J."/>
            <person name="Ganezle M."/>
        </authorList>
    </citation>
    <scope>NUCLEOTIDE SEQUENCE [LARGE SCALE GENOMIC DNA]</scope>
    <source>
        <strain evidence="2 3">LP38</strain>
    </source>
</reference>
<evidence type="ECO:0000256" key="1">
    <source>
        <dbReference type="ARBA" id="ARBA00006479"/>
    </source>
</evidence>
<dbReference type="SUPFAM" id="SSF53067">
    <property type="entry name" value="Actin-like ATPase domain"/>
    <property type="match status" value="1"/>
</dbReference>
<dbReference type="PANTHER" id="PTHR18964:SF149">
    <property type="entry name" value="BIFUNCTIONAL UDP-N-ACETYLGLUCOSAMINE 2-EPIMERASE_N-ACETYLMANNOSAMINE KINASE"/>
    <property type="match status" value="1"/>
</dbReference>
<dbReference type="InterPro" id="IPR000600">
    <property type="entry name" value="ROK"/>
</dbReference>
<dbReference type="PATRIC" id="fig|216463.3.peg.765"/>
<comment type="caution">
    <text evidence="2">The sequence shown here is derived from an EMBL/GenBank/DDBJ whole genome shotgun (WGS) entry which is preliminary data.</text>
</comment>
<dbReference type="RefSeq" id="WP_045807581.1">
    <property type="nucleotide sequence ID" value="NZ_JZCR01000019.1"/>
</dbReference>
<gene>
    <name evidence="2" type="ORF">VC81_08245</name>
</gene>
<proteinExistence type="inferred from homology"/>
<evidence type="ECO:0000313" key="3">
    <source>
        <dbReference type="Proteomes" id="UP000033491"/>
    </source>
</evidence>
<sequence>MKKTDGVLAIDIGGTKIALAAIDAAGTWLAQEKFIIAGLAGPAIVARLVAACQRLQAQTHLTLTGIGVSTIGVVDGDHLKLVPTIPGWDQVNLRGALQAQVADVPVWLENDVKAATYAEVLNGALKGTTTGLYLNLGTGIATGLSLGDRVLHGSHGAAGEIGYLQIDAASEDGFATGHAPFEEVTGGQAIGRQLTQLLGHPYSAKNLWNDPQPTAPVRRFKERLLDLWAFQLSNLCIAWDPAVVAVGGGMEAAYDQIAPVLTARLRQSVPFPPVLKPAFYQQNASLNGIALLALHAGQAHA</sequence>
<name>A0A0F3RR18_9LACO</name>
<dbReference type="EMBL" id="JZCR01000019">
    <property type="protein sequence ID" value="KJW12473.1"/>
    <property type="molecule type" value="Genomic_DNA"/>
</dbReference>
<protein>
    <submittedName>
        <fullName evidence="2">Transcriptional regulator</fullName>
    </submittedName>
</protein>
<dbReference type="Gene3D" id="3.30.420.40">
    <property type="match status" value="2"/>
</dbReference>
<evidence type="ECO:0000313" key="2">
    <source>
        <dbReference type="EMBL" id="KJW12473.1"/>
    </source>
</evidence>
<dbReference type="Proteomes" id="UP000033491">
    <property type="component" value="Unassembled WGS sequence"/>
</dbReference>
<dbReference type="AlphaFoldDB" id="A0A0F3RR18"/>
<dbReference type="PANTHER" id="PTHR18964">
    <property type="entry name" value="ROK (REPRESSOR, ORF, KINASE) FAMILY"/>
    <property type="match status" value="1"/>
</dbReference>
<dbReference type="Pfam" id="PF00480">
    <property type="entry name" value="ROK"/>
    <property type="match status" value="1"/>
</dbReference>
<dbReference type="InterPro" id="IPR043129">
    <property type="entry name" value="ATPase_NBD"/>
</dbReference>
<dbReference type="STRING" id="216463.VC81_08245"/>
<organism evidence="2 3">
    <name type="scientific">Levilactobacillus spicheri</name>
    <dbReference type="NCBI Taxonomy" id="216463"/>
    <lineage>
        <taxon>Bacteria</taxon>
        <taxon>Bacillati</taxon>
        <taxon>Bacillota</taxon>
        <taxon>Bacilli</taxon>
        <taxon>Lactobacillales</taxon>
        <taxon>Lactobacillaceae</taxon>
        <taxon>Levilactobacillus</taxon>
    </lineage>
</organism>
<accession>A0A0F3RR18</accession>
<dbReference type="OrthoDB" id="9796533at2"/>